<organism evidence="3 4">
    <name type="scientific">Brevibacterium casei</name>
    <dbReference type="NCBI Taxonomy" id="33889"/>
    <lineage>
        <taxon>Bacteria</taxon>
        <taxon>Bacillati</taxon>
        <taxon>Actinomycetota</taxon>
        <taxon>Actinomycetes</taxon>
        <taxon>Micrococcales</taxon>
        <taxon>Brevibacteriaceae</taxon>
        <taxon>Brevibacterium</taxon>
    </lineage>
</organism>
<dbReference type="RefSeq" id="WP_198500769.1">
    <property type="nucleotide sequence ID" value="NZ_CP065989.1"/>
</dbReference>
<evidence type="ECO:0000256" key="2">
    <source>
        <dbReference type="SAM" id="SignalP"/>
    </source>
</evidence>
<feature type="region of interest" description="Disordered" evidence="1">
    <location>
        <begin position="26"/>
        <end position="106"/>
    </location>
</feature>
<dbReference type="Proteomes" id="UP000595374">
    <property type="component" value="Chromosome"/>
</dbReference>
<feature type="signal peptide" evidence="2">
    <location>
        <begin position="1"/>
        <end position="30"/>
    </location>
</feature>
<protein>
    <recommendedName>
        <fullName evidence="5">DUF4333 domain-containing protein</fullName>
    </recommendedName>
</protein>
<accession>A0A7T4A248</accession>
<reference evidence="3 4" key="1">
    <citation type="submission" date="2020-12" db="EMBL/GenBank/DDBJ databases">
        <title>FDA dAtabase for Regulatory Grade micrObial Sequences (FDA-ARGOS): Supporting development and validation of Infectious Disease Dx tests.</title>
        <authorList>
            <person name="Sproer C."/>
            <person name="Gronow S."/>
            <person name="Severitt S."/>
            <person name="Schroder I."/>
            <person name="Tallon L."/>
            <person name="Sadzewicz L."/>
            <person name="Zhao X."/>
            <person name="Boylan J."/>
            <person name="Ott S."/>
            <person name="Bowen H."/>
            <person name="Vavikolanu K."/>
            <person name="Mehta A."/>
            <person name="Aluvathingal J."/>
            <person name="Nadendla S."/>
            <person name="Lowell S."/>
            <person name="Myers T."/>
            <person name="Yan Y."/>
            <person name="Sichtig H."/>
        </authorList>
    </citation>
    <scope>NUCLEOTIDE SEQUENCE [LARGE SCALE GENOMIC DNA]</scope>
    <source>
        <strain evidence="3 4">FDAARGOS_990</strain>
    </source>
</reference>
<feature type="chain" id="PRO_5038722365" description="DUF4333 domain-containing protein" evidence="2">
    <location>
        <begin position="31"/>
        <end position="187"/>
    </location>
</feature>
<evidence type="ECO:0000313" key="4">
    <source>
        <dbReference type="Proteomes" id="UP000595374"/>
    </source>
</evidence>
<gene>
    <name evidence="3" type="ORF">I6H47_08385</name>
</gene>
<feature type="compositionally biased region" description="Low complexity" evidence="1">
    <location>
        <begin position="39"/>
        <end position="79"/>
    </location>
</feature>
<dbReference type="EMBL" id="CP065989">
    <property type="protein sequence ID" value="QQB15897.1"/>
    <property type="molecule type" value="Genomic_DNA"/>
</dbReference>
<name>A0A7T4A248_9MICO</name>
<dbReference type="AlphaFoldDB" id="A0A7T4A248"/>
<proteinExistence type="predicted"/>
<evidence type="ECO:0008006" key="5">
    <source>
        <dbReference type="Google" id="ProtNLM"/>
    </source>
</evidence>
<sequence length="187" mass="19372">MSPMLTAPRMRAVVAASVLALSLGLTGCGAGGEKDAPADDTPSSADPSTPDSTGAGSTAPSSSEAGSSEEASTEGAPSEDPFADSARAQSWASDEGMDIDADGNGTIPAASLEADLVDLFRNKFDLEVEEATCDTDMEVTAWSGFEPCDVVVKDMTYFGTVELIDHKDAMVKYEVLFPGLNKDDVSF</sequence>
<keyword evidence="2" id="KW-0732">Signal</keyword>
<evidence type="ECO:0000256" key="1">
    <source>
        <dbReference type="SAM" id="MobiDB-lite"/>
    </source>
</evidence>
<evidence type="ECO:0000313" key="3">
    <source>
        <dbReference type="EMBL" id="QQB15897.1"/>
    </source>
</evidence>